<sequence>MIMERLSTKALLFAALQITTQALPNFAQVSRSKTLTTTSTPTPTIVGLPAIATITNTNCNVEGSLPAESIPYHNEMSYYDPLQCMYACMQTTFCQSYSWNTTDAAFNNRNCFLYSSAGIPGLPVVAGETGVFFSGKSSSCYKVAPPKKMTSKPFAGERGVYVNTAVSDCGIEGSLASSAGTSPPANYRYDSVLDCQALCDSENGCTSYSWDTNTTGNNCAYSYAWLAGRIVPGRTGVYWSEGAEKTGYPCFSDKPVGA</sequence>
<evidence type="ECO:0000256" key="1">
    <source>
        <dbReference type="SAM" id="SignalP"/>
    </source>
</evidence>
<evidence type="ECO:0000313" key="4">
    <source>
        <dbReference type="Proteomes" id="UP000254866"/>
    </source>
</evidence>
<dbReference type="OrthoDB" id="3538789at2759"/>
<keyword evidence="4" id="KW-1185">Reference proteome</keyword>
<dbReference type="EMBL" id="NPIC01000011">
    <property type="protein sequence ID" value="RDL32080.1"/>
    <property type="molecule type" value="Genomic_DNA"/>
</dbReference>
<protein>
    <recommendedName>
        <fullName evidence="2">Apple domain-containing protein</fullName>
    </recommendedName>
</protein>
<proteinExistence type="predicted"/>
<dbReference type="Gene3D" id="3.50.4.10">
    <property type="entry name" value="Hepatocyte Growth Factor"/>
    <property type="match status" value="2"/>
</dbReference>
<feature type="domain" description="Apple" evidence="2">
    <location>
        <begin position="190"/>
        <end position="218"/>
    </location>
</feature>
<feature type="signal peptide" evidence="1">
    <location>
        <begin position="1"/>
        <end position="22"/>
    </location>
</feature>
<evidence type="ECO:0000259" key="2">
    <source>
        <dbReference type="Pfam" id="PF14295"/>
    </source>
</evidence>
<dbReference type="Pfam" id="PF14295">
    <property type="entry name" value="PAN_4"/>
    <property type="match status" value="2"/>
</dbReference>
<name>A0A370TCU2_9HELO</name>
<dbReference type="Proteomes" id="UP000254866">
    <property type="component" value="Unassembled WGS sequence"/>
</dbReference>
<feature type="chain" id="PRO_5016760848" description="Apple domain-containing protein" evidence="1">
    <location>
        <begin position="23"/>
        <end position="258"/>
    </location>
</feature>
<organism evidence="3 4">
    <name type="scientific">Venustampulla echinocandica</name>
    <dbReference type="NCBI Taxonomy" id="2656787"/>
    <lineage>
        <taxon>Eukaryota</taxon>
        <taxon>Fungi</taxon>
        <taxon>Dikarya</taxon>
        <taxon>Ascomycota</taxon>
        <taxon>Pezizomycotina</taxon>
        <taxon>Leotiomycetes</taxon>
        <taxon>Helotiales</taxon>
        <taxon>Pleuroascaceae</taxon>
        <taxon>Venustampulla</taxon>
    </lineage>
</organism>
<dbReference type="InterPro" id="IPR003609">
    <property type="entry name" value="Pan_app"/>
</dbReference>
<feature type="domain" description="Apple" evidence="2">
    <location>
        <begin position="78"/>
        <end position="113"/>
    </location>
</feature>
<dbReference type="GeneID" id="43602331"/>
<gene>
    <name evidence="3" type="ORF">BP5553_09482</name>
</gene>
<dbReference type="RefSeq" id="XP_031866012.1">
    <property type="nucleotide sequence ID" value="XM_032018105.1"/>
</dbReference>
<reference evidence="3 4" key="1">
    <citation type="journal article" date="2018" name="IMA Fungus">
        <title>IMA Genome-F 9: Draft genome sequence of Annulohypoxylon stygium, Aspergillus mulundensis, Berkeleyomyces basicola (syn. Thielaviopsis basicola), Ceratocystis smalleyi, two Cercospora beticola strains, Coleophoma cylindrospora, Fusarium fracticaudum, Phialophora cf. hyalina, and Morchella septimelata.</title>
        <authorList>
            <person name="Wingfield B.D."/>
            <person name="Bills G.F."/>
            <person name="Dong Y."/>
            <person name="Huang W."/>
            <person name="Nel W.J."/>
            <person name="Swalarsk-Parry B.S."/>
            <person name="Vaghefi N."/>
            <person name="Wilken P.M."/>
            <person name="An Z."/>
            <person name="de Beer Z.W."/>
            <person name="De Vos L."/>
            <person name="Chen L."/>
            <person name="Duong T.A."/>
            <person name="Gao Y."/>
            <person name="Hammerbacher A."/>
            <person name="Kikkert J.R."/>
            <person name="Li Y."/>
            <person name="Li H."/>
            <person name="Li K."/>
            <person name="Li Q."/>
            <person name="Liu X."/>
            <person name="Ma X."/>
            <person name="Naidoo K."/>
            <person name="Pethybridge S.J."/>
            <person name="Sun J."/>
            <person name="Steenkamp E.T."/>
            <person name="van der Nest M.A."/>
            <person name="van Wyk S."/>
            <person name="Wingfield M.J."/>
            <person name="Xiong C."/>
            <person name="Yue Q."/>
            <person name="Zhang X."/>
        </authorList>
    </citation>
    <scope>NUCLEOTIDE SEQUENCE [LARGE SCALE GENOMIC DNA]</scope>
    <source>
        <strain evidence="3 4">BP 5553</strain>
    </source>
</reference>
<keyword evidence="1" id="KW-0732">Signal</keyword>
<dbReference type="AlphaFoldDB" id="A0A370TCU2"/>
<evidence type="ECO:0000313" key="3">
    <source>
        <dbReference type="EMBL" id="RDL32080.1"/>
    </source>
</evidence>
<comment type="caution">
    <text evidence="3">The sequence shown here is derived from an EMBL/GenBank/DDBJ whole genome shotgun (WGS) entry which is preliminary data.</text>
</comment>
<accession>A0A370TCU2</accession>